<keyword evidence="2" id="KW-1185">Reference proteome</keyword>
<dbReference type="AlphaFoldDB" id="A0A940MCL1"/>
<dbReference type="Proteomes" id="UP000670475">
    <property type="component" value="Unassembled WGS sequence"/>
</dbReference>
<organism evidence="1 2">
    <name type="scientific">Streptomyces montanisoli</name>
    <dbReference type="NCBI Taxonomy" id="2798581"/>
    <lineage>
        <taxon>Bacteria</taxon>
        <taxon>Bacillati</taxon>
        <taxon>Actinomycetota</taxon>
        <taxon>Actinomycetes</taxon>
        <taxon>Kitasatosporales</taxon>
        <taxon>Streptomycetaceae</taxon>
        <taxon>Streptomyces</taxon>
    </lineage>
</organism>
<proteinExistence type="predicted"/>
<dbReference type="PANTHER" id="PTHR37943">
    <property type="entry name" value="PROTEIN VES"/>
    <property type="match status" value="1"/>
</dbReference>
<accession>A0A940MCL1</accession>
<dbReference type="SUPFAM" id="SSF51182">
    <property type="entry name" value="RmlC-like cupins"/>
    <property type="match status" value="1"/>
</dbReference>
<dbReference type="InterPro" id="IPR011051">
    <property type="entry name" value="RmlC_Cupin_sf"/>
</dbReference>
<dbReference type="Pfam" id="PF05962">
    <property type="entry name" value="HutD"/>
    <property type="match status" value="1"/>
</dbReference>
<reference evidence="1" key="1">
    <citation type="submission" date="2021-03" db="EMBL/GenBank/DDBJ databases">
        <title>Whole genome sequence of Streptomyces bomunensis MMS17-BM035.</title>
        <authorList>
            <person name="Lee J.H."/>
        </authorList>
    </citation>
    <scope>NUCLEOTIDE SEQUENCE</scope>
    <source>
        <strain evidence="1">MMS17-BM035</strain>
    </source>
</reference>
<dbReference type="CDD" id="cd20293">
    <property type="entry name" value="cupin_HutD_N"/>
    <property type="match status" value="1"/>
</dbReference>
<name>A0A940MCL1_9ACTN</name>
<dbReference type="PANTHER" id="PTHR37943:SF1">
    <property type="entry name" value="PROTEIN VES"/>
    <property type="match status" value="1"/>
</dbReference>
<dbReference type="InterPro" id="IPR014710">
    <property type="entry name" value="RmlC-like_jellyroll"/>
</dbReference>
<dbReference type="InterPro" id="IPR010282">
    <property type="entry name" value="Uncharacterised_HutD/Ves"/>
</dbReference>
<comment type="caution">
    <text evidence="1">The sequence shown here is derived from an EMBL/GenBank/DDBJ whole genome shotgun (WGS) entry which is preliminary data.</text>
</comment>
<protein>
    <submittedName>
        <fullName evidence="1">HutD family protein</fullName>
    </submittedName>
</protein>
<gene>
    <name evidence="1" type="ORF">JFN87_08415</name>
</gene>
<sequence>MPTAVLRWDDYRTMPWKNGGGTTREVASATFPGPGATGATGPAGATGAEAGAARAAEAFDWRVSIADVAAEGPFSAFPGIARVITLVDGEAMVLTVDGTPHRLEPLAPFAFPGAATTDCRLPGGPARDMNVMTREGRAAAEVSVRPVDGRSDLACARDETLLVMALSGGLRLVDERQDATPLGRLDCVRQEGAGTVRVDGEGTVAAIRIVPGR</sequence>
<dbReference type="RefSeq" id="WP_209339289.1">
    <property type="nucleotide sequence ID" value="NZ_JAGIQL010000023.1"/>
</dbReference>
<evidence type="ECO:0000313" key="2">
    <source>
        <dbReference type="Proteomes" id="UP000670475"/>
    </source>
</evidence>
<dbReference type="EMBL" id="JAGIQL010000023">
    <property type="protein sequence ID" value="MBP0457520.1"/>
    <property type="molecule type" value="Genomic_DNA"/>
</dbReference>
<dbReference type="Gene3D" id="2.60.120.10">
    <property type="entry name" value="Jelly Rolls"/>
    <property type="match status" value="1"/>
</dbReference>
<evidence type="ECO:0000313" key="1">
    <source>
        <dbReference type="EMBL" id="MBP0457520.1"/>
    </source>
</evidence>